<evidence type="ECO:0000313" key="3">
    <source>
        <dbReference type="Proteomes" id="UP000646579"/>
    </source>
</evidence>
<sequence>MSNPTQHRGSILPQDTDFDSGADQPGIAQPISQTEIEDLMYTDARPVEDRLARLREMREEAAARVHADLGEQDARDLTDEIDAAIETLSRDEQFADDNDDLAGLDPAYEADPADHLDTLSPDDDEARDAIEGDEASEEEREASYEEDLESLDDAVLNEHHRKS</sequence>
<feature type="region of interest" description="Disordered" evidence="1">
    <location>
        <begin position="88"/>
        <end position="163"/>
    </location>
</feature>
<comment type="caution">
    <text evidence="2">The sequence shown here is derived from an EMBL/GenBank/DDBJ whole genome shotgun (WGS) entry which is preliminary data.</text>
</comment>
<dbReference type="EMBL" id="BMZE01000003">
    <property type="protein sequence ID" value="GHA31820.1"/>
    <property type="molecule type" value="Genomic_DNA"/>
</dbReference>
<evidence type="ECO:0000313" key="2">
    <source>
        <dbReference type="EMBL" id="GHA31820.1"/>
    </source>
</evidence>
<feature type="region of interest" description="Disordered" evidence="1">
    <location>
        <begin position="61"/>
        <end position="80"/>
    </location>
</feature>
<reference evidence="2" key="1">
    <citation type="journal article" date="2014" name="Int. J. Syst. Evol. Microbiol.">
        <title>Complete genome sequence of Corynebacterium casei LMG S-19264T (=DSM 44701T), isolated from a smear-ripened cheese.</title>
        <authorList>
            <consortium name="US DOE Joint Genome Institute (JGI-PGF)"/>
            <person name="Walter F."/>
            <person name="Albersmeier A."/>
            <person name="Kalinowski J."/>
            <person name="Ruckert C."/>
        </authorList>
    </citation>
    <scope>NUCLEOTIDE SEQUENCE</scope>
    <source>
        <strain evidence="2">KCTC 32437</strain>
    </source>
</reference>
<proteinExistence type="predicted"/>
<gene>
    <name evidence="2" type="ORF">GCM10007989_29860</name>
</gene>
<feature type="compositionally biased region" description="Acidic residues" evidence="1">
    <location>
        <begin position="120"/>
        <end position="152"/>
    </location>
</feature>
<accession>A0A918SBX9</accession>
<dbReference type="RefSeq" id="WP_189426517.1">
    <property type="nucleotide sequence ID" value="NZ_BMZE01000003.1"/>
</dbReference>
<keyword evidence="3" id="KW-1185">Reference proteome</keyword>
<name>A0A918SBX9_9HYPH</name>
<dbReference type="Proteomes" id="UP000646579">
    <property type="component" value="Unassembled WGS sequence"/>
</dbReference>
<reference evidence="2" key="2">
    <citation type="submission" date="2020-09" db="EMBL/GenBank/DDBJ databases">
        <authorList>
            <person name="Sun Q."/>
            <person name="Kim S."/>
        </authorList>
    </citation>
    <scope>NUCLEOTIDE SEQUENCE</scope>
    <source>
        <strain evidence="2">KCTC 32437</strain>
    </source>
</reference>
<feature type="region of interest" description="Disordered" evidence="1">
    <location>
        <begin position="1"/>
        <end position="40"/>
    </location>
</feature>
<organism evidence="2 3">
    <name type="scientific">Devosia pacifica</name>
    <dbReference type="NCBI Taxonomy" id="1335967"/>
    <lineage>
        <taxon>Bacteria</taxon>
        <taxon>Pseudomonadati</taxon>
        <taxon>Pseudomonadota</taxon>
        <taxon>Alphaproteobacteria</taxon>
        <taxon>Hyphomicrobiales</taxon>
        <taxon>Devosiaceae</taxon>
        <taxon>Devosia</taxon>
    </lineage>
</organism>
<protein>
    <submittedName>
        <fullName evidence="2">Uncharacterized protein</fullName>
    </submittedName>
</protein>
<dbReference type="AlphaFoldDB" id="A0A918SBX9"/>
<feature type="compositionally biased region" description="Basic and acidic residues" evidence="1">
    <location>
        <begin position="61"/>
        <end position="78"/>
    </location>
</feature>
<evidence type="ECO:0000256" key="1">
    <source>
        <dbReference type="SAM" id="MobiDB-lite"/>
    </source>
</evidence>